<comment type="caution">
    <text evidence="1">The sequence shown here is derived from an EMBL/GenBank/DDBJ whole genome shotgun (WGS) entry which is preliminary data.</text>
</comment>
<reference evidence="1" key="1">
    <citation type="journal article" date="2014" name="Front. Microbiol.">
        <title>High frequency of phylogenetically diverse reductive dehalogenase-homologous genes in deep subseafloor sedimentary metagenomes.</title>
        <authorList>
            <person name="Kawai M."/>
            <person name="Futagami T."/>
            <person name="Toyoda A."/>
            <person name="Takaki Y."/>
            <person name="Nishi S."/>
            <person name="Hori S."/>
            <person name="Arai W."/>
            <person name="Tsubouchi T."/>
            <person name="Morono Y."/>
            <person name="Uchiyama I."/>
            <person name="Ito T."/>
            <person name="Fujiyama A."/>
            <person name="Inagaki F."/>
            <person name="Takami H."/>
        </authorList>
    </citation>
    <scope>NUCLEOTIDE SEQUENCE</scope>
    <source>
        <strain evidence="1">Expedition CK06-06</strain>
    </source>
</reference>
<accession>X1HVL6</accession>
<dbReference type="EMBL" id="BARU01016482">
    <property type="protein sequence ID" value="GAH61110.1"/>
    <property type="molecule type" value="Genomic_DNA"/>
</dbReference>
<feature type="non-terminal residue" evidence="1">
    <location>
        <position position="1"/>
    </location>
</feature>
<organism evidence="1">
    <name type="scientific">marine sediment metagenome</name>
    <dbReference type="NCBI Taxonomy" id="412755"/>
    <lineage>
        <taxon>unclassified sequences</taxon>
        <taxon>metagenomes</taxon>
        <taxon>ecological metagenomes</taxon>
    </lineage>
</organism>
<proteinExistence type="predicted"/>
<protein>
    <submittedName>
        <fullName evidence="1">Uncharacterized protein</fullName>
    </submittedName>
</protein>
<sequence length="30" mass="3484">YAQKKKNLININRIIGFTPEATIPIRKKNT</sequence>
<name>X1HVL6_9ZZZZ</name>
<evidence type="ECO:0000313" key="1">
    <source>
        <dbReference type="EMBL" id="GAH61110.1"/>
    </source>
</evidence>
<gene>
    <name evidence="1" type="ORF">S03H2_27388</name>
</gene>
<dbReference type="AlphaFoldDB" id="X1HVL6"/>